<keyword evidence="5 8" id="KW-1133">Transmembrane helix</keyword>
<keyword evidence="3" id="KW-0479">Metal-binding</keyword>
<dbReference type="GO" id="GO:0005524">
    <property type="term" value="F:ATP binding"/>
    <property type="evidence" value="ECO:0007669"/>
    <property type="project" value="InterPro"/>
</dbReference>
<keyword evidence="4" id="KW-0460">Magnesium</keyword>
<evidence type="ECO:0000313" key="10">
    <source>
        <dbReference type="EMBL" id="VEL15446.1"/>
    </source>
</evidence>
<dbReference type="Gene3D" id="3.40.50.1000">
    <property type="entry name" value="HAD superfamily/HAD-like"/>
    <property type="match status" value="1"/>
</dbReference>
<feature type="compositionally biased region" description="Polar residues" evidence="7">
    <location>
        <begin position="365"/>
        <end position="374"/>
    </location>
</feature>
<dbReference type="InterPro" id="IPR001757">
    <property type="entry name" value="P_typ_ATPase"/>
</dbReference>
<evidence type="ECO:0000256" key="2">
    <source>
        <dbReference type="ARBA" id="ARBA00022692"/>
    </source>
</evidence>
<feature type="domain" description="P-type ATPase C-terminal" evidence="9">
    <location>
        <begin position="75"/>
        <end position="335"/>
    </location>
</feature>
<evidence type="ECO:0000256" key="6">
    <source>
        <dbReference type="ARBA" id="ARBA00023136"/>
    </source>
</evidence>
<accession>A0A448WML3</accession>
<organism evidence="10 11">
    <name type="scientific">Protopolystoma xenopodis</name>
    <dbReference type="NCBI Taxonomy" id="117903"/>
    <lineage>
        <taxon>Eukaryota</taxon>
        <taxon>Metazoa</taxon>
        <taxon>Spiralia</taxon>
        <taxon>Lophotrochozoa</taxon>
        <taxon>Platyhelminthes</taxon>
        <taxon>Monogenea</taxon>
        <taxon>Polyopisthocotylea</taxon>
        <taxon>Polystomatidea</taxon>
        <taxon>Polystomatidae</taxon>
        <taxon>Protopolystoma</taxon>
    </lineage>
</organism>
<dbReference type="GO" id="GO:0005783">
    <property type="term" value="C:endoplasmic reticulum"/>
    <property type="evidence" value="ECO:0007669"/>
    <property type="project" value="TreeGrafter"/>
</dbReference>
<keyword evidence="6 8" id="KW-0472">Membrane</keyword>
<dbReference type="GO" id="GO:0140326">
    <property type="term" value="F:ATPase-coupled intramembrane lipid transporter activity"/>
    <property type="evidence" value="ECO:0007669"/>
    <property type="project" value="TreeGrafter"/>
</dbReference>
<reference evidence="10" key="1">
    <citation type="submission" date="2018-11" db="EMBL/GenBank/DDBJ databases">
        <authorList>
            <consortium name="Pathogen Informatics"/>
        </authorList>
    </citation>
    <scope>NUCLEOTIDE SEQUENCE</scope>
</reference>
<keyword evidence="2 8" id="KW-0812">Transmembrane</keyword>
<feature type="transmembrane region" description="Helical" evidence="8">
    <location>
        <begin position="192"/>
        <end position="216"/>
    </location>
</feature>
<evidence type="ECO:0000259" key="9">
    <source>
        <dbReference type="Pfam" id="PF16212"/>
    </source>
</evidence>
<dbReference type="NCBIfam" id="TIGR01494">
    <property type="entry name" value="ATPase_P-type"/>
    <property type="match status" value="1"/>
</dbReference>
<dbReference type="SUPFAM" id="SSF81665">
    <property type="entry name" value="Calcium ATPase, transmembrane domain M"/>
    <property type="match status" value="1"/>
</dbReference>
<feature type="transmembrane region" description="Helical" evidence="8">
    <location>
        <begin position="300"/>
        <end position="325"/>
    </location>
</feature>
<dbReference type="PANTHER" id="PTHR24092">
    <property type="entry name" value="PROBABLE PHOSPHOLIPID-TRANSPORTING ATPASE"/>
    <property type="match status" value="1"/>
</dbReference>
<dbReference type="Proteomes" id="UP000784294">
    <property type="component" value="Unassembled WGS sequence"/>
</dbReference>
<dbReference type="InterPro" id="IPR023298">
    <property type="entry name" value="ATPase_P-typ_TM_dom_sf"/>
</dbReference>
<dbReference type="InterPro" id="IPR023214">
    <property type="entry name" value="HAD_sf"/>
</dbReference>
<proteinExistence type="predicted"/>
<sequence>MGVRDLFVSVCLRVKAVLCCRLTPLQKSEIVRLIKETRQPAPVCAAIGDGANDVSMILEAHVGFGLFGKEGRQAVRSADYAFGRFRFLKRALLVHGHLYYLRVANLVQYFFYKNLAFTLPQILFCPFSMFSAQALFAQVYLLLYNITMTSLPILLYGIFEQAVSPCHLIRLPQLYRRISGNSVLRWRAFAAWMANAVWHALVAFFGVYAVAAAGQAGGGGLDTAASNQAGSSVSELTGFGTLVLMIIFLLVNVKLLLHSYRLTWIIAAGLGLAILGNLGIFLIANVIFFPTSGGGELVGVWTALWAGSGLASAWFCLIGLSVLALTPDLVYRTLADQALQMQMDQLDGVAATASKTAMSPAATDAKTTNVQSVPSKEMETLQNRPIKMAKGERFRLFDVVPNRLRAGFFPEPVHSIARSPGPDLAVDVQGKVNQAYMPNELARMTIAPPYRRNVTGNEASFRALETAPIASKCGISQPINNRCSIALSGFATNSLIGVCRY</sequence>
<dbReference type="OrthoDB" id="377733at2759"/>
<evidence type="ECO:0000313" key="11">
    <source>
        <dbReference type="Proteomes" id="UP000784294"/>
    </source>
</evidence>
<evidence type="ECO:0000256" key="4">
    <source>
        <dbReference type="ARBA" id="ARBA00022842"/>
    </source>
</evidence>
<dbReference type="InterPro" id="IPR032630">
    <property type="entry name" value="P_typ_ATPase_c"/>
</dbReference>
<evidence type="ECO:0000256" key="7">
    <source>
        <dbReference type="SAM" id="MobiDB-lite"/>
    </source>
</evidence>
<gene>
    <name evidence="10" type="ORF">PXEA_LOCUS8886</name>
</gene>
<dbReference type="GO" id="GO:0045332">
    <property type="term" value="P:phospholipid translocation"/>
    <property type="evidence" value="ECO:0007669"/>
    <property type="project" value="TreeGrafter"/>
</dbReference>
<dbReference type="GO" id="GO:0005886">
    <property type="term" value="C:plasma membrane"/>
    <property type="evidence" value="ECO:0007669"/>
    <property type="project" value="TreeGrafter"/>
</dbReference>
<evidence type="ECO:0000256" key="1">
    <source>
        <dbReference type="ARBA" id="ARBA00004141"/>
    </source>
</evidence>
<name>A0A448WML3_9PLAT</name>
<feature type="transmembrane region" description="Helical" evidence="8">
    <location>
        <begin position="236"/>
        <end position="257"/>
    </location>
</feature>
<feature type="transmembrane region" description="Helical" evidence="8">
    <location>
        <begin position="264"/>
        <end position="288"/>
    </location>
</feature>
<dbReference type="PANTHER" id="PTHR24092:SF175">
    <property type="entry name" value="PHOSPHOLIPID-TRANSPORTING ATPASE"/>
    <property type="match status" value="1"/>
</dbReference>
<comment type="subcellular location">
    <subcellularLocation>
        <location evidence="1">Membrane</location>
        <topology evidence="1">Multi-pass membrane protein</topology>
    </subcellularLocation>
</comment>
<evidence type="ECO:0000256" key="8">
    <source>
        <dbReference type="SAM" id="Phobius"/>
    </source>
</evidence>
<evidence type="ECO:0000256" key="3">
    <source>
        <dbReference type="ARBA" id="ARBA00022723"/>
    </source>
</evidence>
<evidence type="ECO:0000256" key="5">
    <source>
        <dbReference type="ARBA" id="ARBA00022989"/>
    </source>
</evidence>
<dbReference type="GO" id="GO:0046872">
    <property type="term" value="F:metal ion binding"/>
    <property type="evidence" value="ECO:0007669"/>
    <property type="project" value="UniProtKB-KW"/>
</dbReference>
<dbReference type="InterPro" id="IPR036412">
    <property type="entry name" value="HAD-like_sf"/>
</dbReference>
<keyword evidence="11" id="KW-1185">Reference proteome</keyword>
<dbReference type="AlphaFoldDB" id="A0A448WML3"/>
<dbReference type="SUPFAM" id="SSF56784">
    <property type="entry name" value="HAD-like"/>
    <property type="match status" value="1"/>
</dbReference>
<dbReference type="Pfam" id="PF16212">
    <property type="entry name" value="PhoLip_ATPase_C"/>
    <property type="match status" value="1"/>
</dbReference>
<protein>
    <recommendedName>
        <fullName evidence="9">P-type ATPase C-terminal domain-containing protein</fullName>
    </recommendedName>
</protein>
<comment type="caution">
    <text evidence="10">The sequence shown here is derived from an EMBL/GenBank/DDBJ whole genome shotgun (WGS) entry which is preliminary data.</text>
</comment>
<feature type="region of interest" description="Disordered" evidence="7">
    <location>
        <begin position="360"/>
        <end position="380"/>
    </location>
</feature>
<dbReference type="EMBL" id="CAAALY010024624">
    <property type="protein sequence ID" value="VEL15446.1"/>
    <property type="molecule type" value="Genomic_DNA"/>
</dbReference>
<dbReference type="GO" id="GO:0016887">
    <property type="term" value="F:ATP hydrolysis activity"/>
    <property type="evidence" value="ECO:0007669"/>
    <property type="project" value="InterPro"/>
</dbReference>